<dbReference type="GO" id="GO:0033314">
    <property type="term" value="P:mitotic DNA replication checkpoint signaling"/>
    <property type="evidence" value="ECO:0007669"/>
    <property type="project" value="TreeGrafter"/>
</dbReference>
<feature type="compositionally biased region" description="Basic residues" evidence="2">
    <location>
        <begin position="865"/>
        <end position="880"/>
    </location>
</feature>
<evidence type="ECO:0000256" key="2">
    <source>
        <dbReference type="SAM" id="MobiDB-lite"/>
    </source>
</evidence>
<dbReference type="GO" id="GO:0007095">
    <property type="term" value="P:mitotic G2 DNA damage checkpoint signaling"/>
    <property type="evidence" value="ECO:0007669"/>
    <property type="project" value="TreeGrafter"/>
</dbReference>
<dbReference type="GeneID" id="19157499"/>
<dbReference type="PANTHER" id="PTHR13561:SF20">
    <property type="entry name" value="DNA TOPOISOMERASE 2-BINDING PROTEIN 1"/>
    <property type="match status" value="1"/>
</dbReference>
<feature type="domain" description="BRCT" evidence="3">
    <location>
        <begin position="11"/>
        <end position="86"/>
    </location>
</feature>
<dbReference type="PROSITE" id="PS50172">
    <property type="entry name" value="BRCT"/>
    <property type="match status" value="4"/>
</dbReference>
<dbReference type="eggNOG" id="KOG1929">
    <property type="taxonomic scope" value="Eukaryota"/>
</dbReference>
<dbReference type="EMBL" id="AMWN01000002">
    <property type="protein sequence ID" value="EXJ94206.1"/>
    <property type="molecule type" value="Genomic_DNA"/>
</dbReference>
<organism evidence="4 5">
    <name type="scientific">Capronia coronata CBS 617.96</name>
    <dbReference type="NCBI Taxonomy" id="1182541"/>
    <lineage>
        <taxon>Eukaryota</taxon>
        <taxon>Fungi</taxon>
        <taxon>Dikarya</taxon>
        <taxon>Ascomycota</taxon>
        <taxon>Pezizomycotina</taxon>
        <taxon>Eurotiomycetes</taxon>
        <taxon>Chaetothyriomycetidae</taxon>
        <taxon>Chaetothyriales</taxon>
        <taxon>Herpotrichiellaceae</taxon>
        <taxon>Capronia</taxon>
    </lineage>
</organism>
<comment type="caution">
    <text evidence="4">The sequence shown here is derived from an EMBL/GenBank/DDBJ whole genome shotgun (WGS) entry which is preliminary data.</text>
</comment>
<dbReference type="STRING" id="1182541.W9YY45"/>
<dbReference type="Pfam" id="PF00533">
    <property type="entry name" value="BRCT"/>
    <property type="match status" value="1"/>
</dbReference>
<evidence type="ECO:0000259" key="3">
    <source>
        <dbReference type="PROSITE" id="PS50172"/>
    </source>
</evidence>
<dbReference type="SMART" id="SM00292">
    <property type="entry name" value="BRCT"/>
    <property type="match status" value="4"/>
</dbReference>
<feature type="domain" description="BRCT" evidence="3">
    <location>
        <begin position="106"/>
        <end position="195"/>
    </location>
</feature>
<dbReference type="HOGENOM" id="CLU_009893_1_1_1"/>
<accession>W9YY45</accession>
<evidence type="ECO:0000313" key="4">
    <source>
        <dbReference type="EMBL" id="EXJ94206.1"/>
    </source>
</evidence>
<feature type="region of interest" description="Disordered" evidence="2">
    <location>
        <begin position="527"/>
        <end position="601"/>
    </location>
</feature>
<dbReference type="InterPro" id="IPR001357">
    <property type="entry name" value="BRCT_dom"/>
</dbReference>
<feature type="region of interest" description="Disordered" evidence="2">
    <location>
        <begin position="613"/>
        <end position="665"/>
    </location>
</feature>
<feature type="domain" description="BRCT" evidence="3">
    <location>
        <begin position="410"/>
        <end position="500"/>
    </location>
</feature>
<dbReference type="SUPFAM" id="SSF52113">
    <property type="entry name" value="BRCT domain"/>
    <property type="match status" value="4"/>
</dbReference>
<dbReference type="GO" id="GO:0006270">
    <property type="term" value="P:DNA replication initiation"/>
    <property type="evidence" value="ECO:0007669"/>
    <property type="project" value="TreeGrafter"/>
</dbReference>
<feature type="region of interest" description="Disordered" evidence="2">
    <location>
        <begin position="261"/>
        <end position="302"/>
    </location>
</feature>
<feature type="compositionally biased region" description="Acidic residues" evidence="2">
    <location>
        <begin position="567"/>
        <end position="577"/>
    </location>
</feature>
<feature type="region of interest" description="Disordered" evidence="2">
    <location>
        <begin position="820"/>
        <end position="880"/>
    </location>
</feature>
<dbReference type="InterPro" id="IPR059215">
    <property type="entry name" value="BRCT2_TopBP1-like"/>
</dbReference>
<reference evidence="4 5" key="1">
    <citation type="submission" date="2013-03" db="EMBL/GenBank/DDBJ databases">
        <title>The Genome Sequence of Capronia coronata CBS 617.96.</title>
        <authorList>
            <consortium name="The Broad Institute Genomics Platform"/>
            <person name="Cuomo C."/>
            <person name="de Hoog S."/>
            <person name="Gorbushina A."/>
            <person name="Walker B."/>
            <person name="Young S.K."/>
            <person name="Zeng Q."/>
            <person name="Gargeya S."/>
            <person name="Fitzgerald M."/>
            <person name="Haas B."/>
            <person name="Abouelleil A."/>
            <person name="Allen A.W."/>
            <person name="Alvarado L."/>
            <person name="Arachchi H.M."/>
            <person name="Berlin A.M."/>
            <person name="Chapman S.B."/>
            <person name="Gainer-Dewar J."/>
            <person name="Goldberg J."/>
            <person name="Griggs A."/>
            <person name="Gujja S."/>
            <person name="Hansen M."/>
            <person name="Howarth C."/>
            <person name="Imamovic A."/>
            <person name="Ireland A."/>
            <person name="Larimer J."/>
            <person name="McCowan C."/>
            <person name="Murphy C."/>
            <person name="Pearson M."/>
            <person name="Poon T.W."/>
            <person name="Priest M."/>
            <person name="Roberts A."/>
            <person name="Saif S."/>
            <person name="Shea T."/>
            <person name="Sisk P."/>
            <person name="Sykes S."/>
            <person name="Wortman J."/>
            <person name="Nusbaum C."/>
            <person name="Birren B."/>
        </authorList>
    </citation>
    <scope>NUCLEOTIDE SEQUENCE [LARGE SCALE GENOMIC DNA]</scope>
    <source>
        <strain evidence="4 5">CBS 617.96</strain>
    </source>
</reference>
<dbReference type="InterPro" id="IPR036420">
    <property type="entry name" value="BRCT_dom_sf"/>
</dbReference>
<feature type="compositionally biased region" description="Basic and acidic residues" evidence="2">
    <location>
        <begin position="530"/>
        <end position="556"/>
    </location>
</feature>
<dbReference type="AlphaFoldDB" id="W9YY45"/>
<dbReference type="Gene3D" id="3.40.50.10190">
    <property type="entry name" value="BRCT domain"/>
    <property type="match status" value="4"/>
</dbReference>
<feature type="region of interest" description="Disordered" evidence="2">
    <location>
        <begin position="207"/>
        <end position="243"/>
    </location>
</feature>
<dbReference type="OrthoDB" id="251770at2759"/>
<proteinExistence type="predicted"/>
<evidence type="ECO:0000313" key="5">
    <source>
        <dbReference type="Proteomes" id="UP000019484"/>
    </source>
</evidence>
<dbReference type="Pfam" id="PF12738">
    <property type="entry name" value="PTCB-BRCT"/>
    <property type="match status" value="2"/>
</dbReference>
<feature type="compositionally biased region" description="Basic and acidic residues" evidence="2">
    <location>
        <begin position="644"/>
        <end position="659"/>
    </location>
</feature>
<feature type="compositionally biased region" description="Basic and acidic residues" evidence="2">
    <location>
        <begin position="844"/>
        <end position="854"/>
    </location>
</feature>
<dbReference type="RefSeq" id="XP_007721700.1">
    <property type="nucleotide sequence ID" value="XM_007723510.1"/>
</dbReference>
<name>W9YY45_9EURO</name>
<dbReference type="Proteomes" id="UP000019484">
    <property type="component" value="Unassembled WGS sequence"/>
</dbReference>
<feature type="domain" description="BRCT" evidence="3">
    <location>
        <begin position="307"/>
        <end position="404"/>
    </location>
</feature>
<keyword evidence="1" id="KW-0677">Repeat</keyword>
<protein>
    <recommendedName>
        <fullName evidence="3">BRCT domain-containing protein</fullName>
    </recommendedName>
</protein>
<sequence length="880" mass="96472">MAQKKARGLRSAEQPLQGAVLCFTSVGPEERTRYADLAIQMGAQHKLDLTSDTTHLIVGNTDTLKYQYVAKEREDIAVLRPEWVEEVRECWINDLSLDLDALTREYRMPTLAGLKICITGFEDLSFRAQLQRNVVENGGEYTGDLTKDVTHLIAAKPEGKKYEYGMQWQKKVVSLKWYKDSLDRGMQLDETLYHPTIPVAEQGVGAWNRRVQRSPQLGKRAREDDSAPEPSRKLRRTASAKLGGQSQDLWTDIVAGAGFEAKPAERPQLKPSVSMPAIRRGGNITNDSNDRRPQTPKDGFMTEPSYGNAGFLSGRYFIVRASEEKKEALLQKILVENGATMVDLDNDREASLVTDILCIVPHDLAKNKSTAAKVLQLGYPVVSEFWLERCMLQKSFIPPQAYPLGLLFQGSCTTFATLTVNATGFDAYETLHISKMVTLLGGKYSEVFTAAVSVLVCKSGKTNTAKLDLAQHSGIPSVSEEWLWSTIKNGRKAQVESYLVRPGLDRASSPGRKQPVTKKYIEVSTVPIRSESRERPGRAASKADLDRARARDEAKNAGDGTNPEVEVHEEEADDVPQQEDGNPFGSYQAASPAEDSATQAGSYVQEDLPLQELSNSSGRSGRALHSKKTSIQSFDGNCSMPDSNNRKNSEDTARERLGAEDPAPATNIGAINGAIREILELQTKIKPKPGIGSGLGDGAARKGRLVGRALSNLSNSSVTSNLRISRASSVDSVNTDGIGSEVVKTRTENSTGEGITASEQGSFSFTGRAKRTLAGFQAHSVGMDDLDLSRCNHQGEEAPPMTQLGYEDPEEAILLRQQLAESRRKRSGAADGKDREPNPVAARPRTERKLRDDALVTSAGWGAGRRTRHKQRSPQRLKGF</sequence>
<gene>
    <name evidence="4" type="ORF">A1O1_02599</name>
</gene>
<dbReference type="PANTHER" id="PTHR13561">
    <property type="entry name" value="DNA REPLICATION REGULATOR DPB11-RELATED"/>
    <property type="match status" value="1"/>
</dbReference>
<keyword evidence="5" id="KW-1185">Reference proteome</keyword>
<evidence type="ECO:0000256" key="1">
    <source>
        <dbReference type="ARBA" id="ARBA00022737"/>
    </source>
</evidence>
<dbReference type="CDD" id="cd17731">
    <property type="entry name" value="BRCT_TopBP1_rpt2_like"/>
    <property type="match status" value="1"/>
</dbReference>
<feature type="compositionally biased region" description="Polar residues" evidence="2">
    <location>
        <begin position="629"/>
        <end position="643"/>
    </location>
</feature>